<evidence type="ECO:0000313" key="2">
    <source>
        <dbReference type="Proteomes" id="UP000596276"/>
    </source>
</evidence>
<gene>
    <name evidence="1" type="ORF">F9C07_9160</name>
</gene>
<reference evidence="2" key="1">
    <citation type="journal article" date="2021" name="G3 (Bethesda)">
        <title>Chromosome assembled and annotated genome sequence of Aspergillus flavus NRRL 3357.</title>
        <authorList>
            <person name="Skerker J.M."/>
            <person name="Pianalto K.M."/>
            <person name="Mondo S.J."/>
            <person name="Yang K."/>
            <person name="Arkin A.P."/>
            <person name="Keller N.P."/>
            <person name="Grigoriev I.V."/>
            <person name="Louise Glass N.L."/>
        </authorList>
    </citation>
    <scope>NUCLEOTIDE SEQUENCE [LARGE SCALE GENOMIC DNA]</scope>
    <source>
        <strain evidence="2">ATCC 200026 / FGSC A1120 / IAM 13836 / NRRL 3357 / JCM 12722 / SRRC 167</strain>
    </source>
</reference>
<dbReference type="Proteomes" id="UP000596276">
    <property type="component" value="Chromosome 5"/>
</dbReference>
<dbReference type="AlphaFoldDB" id="A0A7U2MKF9"/>
<accession>A0A7U2MKF9</accession>
<keyword evidence="2" id="KW-1185">Reference proteome</keyword>
<organism evidence="1 2">
    <name type="scientific">Aspergillus flavus (strain ATCC 200026 / FGSC A1120 / IAM 13836 / NRRL 3357 / JCM 12722 / SRRC 167)</name>
    <dbReference type="NCBI Taxonomy" id="332952"/>
    <lineage>
        <taxon>Eukaryota</taxon>
        <taxon>Fungi</taxon>
        <taxon>Dikarya</taxon>
        <taxon>Ascomycota</taxon>
        <taxon>Pezizomycotina</taxon>
        <taxon>Eurotiomycetes</taxon>
        <taxon>Eurotiomycetidae</taxon>
        <taxon>Eurotiales</taxon>
        <taxon>Aspergillaceae</taxon>
        <taxon>Aspergillus</taxon>
        <taxon>Aspergillus subgen. Circumdati</taxon>
    </lineage>
</organism>
<dbReference type="VEuPathDB" id="FungiDB:F9C07_9160"/>
<sequence>MPRCAIIKRIGIGYETWKYVPLYPLRIHGGVMHSRDEHRLAAATVVDGV</sequence>
<dbReference type="EMBL" id="CP044621">
    <property type="protein sequence ID" value="QRD84905.1"/>
    <property type="molecule type" value="Genomic_DNA"/>
</dbReference>
<name>A0A7U2MKF9_ASPFN</name>
<proteinExistence type="predicted"/>
<protein>
    <submittedName>
        <fullName evidence="1">Uncharacterized protein</fullName>
    </submittedName>
</protein>
<evidence type="ECO:0000313" key="1">
    <source>
        <dbReference type="EMBL" id="QRD84905.1"/>
    </source>
</evidence>